<dbReference type="AlphaFoldDB" id="B6UH27"/>
<protein>
    <submittedName>
        <fullName evidence="1">Uncharacterized protein</fullName>
    </submittedName>
</protein>
<organism evidence="1">
    <name type="scientific">Zea mays</name>
    <name type="common">Maize</name>
    <dbReference type="NCBI Taxonomy" id="4577"/>
    <lineage>
        <taxon>Eukaryota</taxon>
        <taxon>Viridiplantae</taxon>
        <taxon>Streptophyta</taxon>
        <taxon>Embryophyta</taxon>
        <taxon>Tracheophyta</taxon>
        <taxon>Spermatophyta</taxon>
        <taxon>Magnoliopsida</taxon>
        <taxon>Liliopsida</taxon>
        <taxon>Poales</taxon>
        <taxon>Poaceae</taxon>
        <taxon>PACMAD clade</taxon>
        <taxon>Panicoideae</taxon>
        <taxon>Andropogonodae</taxon>
        <taxon>Andropogoneae</taxon>
        <taxon>Tripsacinae</taxon>
        <taxon>Zea</taxon>
    </lineage>
</organism>
<evidence type="ECO:0000313" key="1">
    <source>
        <dbReference type="EMBL" id="ACG48660.1"/>
    </source>
</evidence>
<accession>B6UH27</accession>
<reference evidence="1" key="1">
    <citation type="journal article" date="2009" name="Plant Mol. Biol.">
        <title>Insights into corn genes derived from large-scale cDNA sequencing.</title>
        <authorList>
            <person name="Alexandrov N.N."/>
            <person name="Brover V.V."/>
            <person name="Freidin S."/>
            <person name="Troukhan M.E."/>
            <person name="Tatarinova T.V."/>
            <person name="Zhang H."/>
            <person name="Swaller T.J."/>
            <person name="Lu Y.P."/>
            <person name="Bouck J."/>
            <person name="Flavell R.B."/>
            <person name="Feldmann K.A."/>
        </authorList>
    </citation>
    <scope>NUCLEOTIDE SEQUENCE</scope>
</reference>
<dbReference type="EMBL" id="EU976542">
    <property type="protein sequence ID" value="ACG48660.1"/>
    <property type="molecule type" value="mRNA"/>
</dbReference>
<proteinExistence type="evidence at transcript level"/>
<sequence>MHVRQLHAPWMAGDYTIARRTSSAATVPCRAAARLCRQPKAPIEG</sequence>
<name>B6UH27_MAIZE</name>